<feature type="transmembrane region" description="Helical" evidence="10">
    <location>
        <begin position="1214"/>
        <end position="1234"/>
    </location>
</feature>
<comment type="caution">
    <text evidence="12">The sequence shown here is derived from an EMBL/GenBank/DDBJ whole genome shotgun (WGS) entry which is preliminary data.</text>
</comment>
<dbReference type="SUPFAM" id="SSF51735">
    <property type="entry name" value="NAD(P)-binding Rossmann-fold domains"/>
    <property type="match status" value="1"/>
</dbReference>
<keyword evidence="3" id="KW-0479">Metal-binding</keyword>
<dbReference type="Pfam" id="PF07731">
    <property type="entry name" value="Cu-oxidase_2"/>
    <property type="match status" value="1"/>
</dbReference>
<evidence type="ECO:0000313" key="13">
    <source>
        <dbReference type="Proteomes" id="UP000572817"/>
    </source>
</evidence>
<dbReference type="CDD" id="cd13880">
    <property type="entry name" value="CuRO_2_MaLCC_like"/>
    <property type="match status" value="1"/>
</dbReference>
<evidence type="ECO:0000256" key="5">
    <source>
        <dbReference type="ARBA" id="ARBA00023002"/>
    </source>
</evidence>
<feature type="region of interest" description="Disordered" evidence="9">
    <location>
        <begin position="109"/>
        <end position="135"/>
    </location>
</feature>
<keyword evidence="10" id="KW-0812">Transmembrane</keyword>
<proteinExistence type="inferred from homology"/>
<keyword evidence="10" id="KW-1133">Transmembrane helix</keyword>
<feature type="compositionally biased region" description="Low complexity" evidence="9">
    <location>
        <begin position="781"/>
        <end position="790"/>
    </location>
</feature>
<keyword evidence="6" id="KW-0186">Copper</keyword>
<sequence length="1573" mass="170248">MSSLFGNCCSKNGFCGATTEYCGDGCQLEFGICEKTEGTVSQDGTCGGALGYTCEGSKFGECCSQYGYCGSTAAYCDEGCRQGYGKCGGGLQERQEYAAPTVAASSAVAQSSSPAANGTSDPGQGGAACSAKRSTPELTSRTDSCVRCEGQPGDDQFCGYDIHTDYYKHVPKTCRTVEYTLEITNQTIAPDGIPRIALLVNGQMPGPTIEASWGDTVKVLVINKLQDNGTTIHFHGIRHHFTNQYDGTPSVTQCPIPPGESMVYEFVAESYGSSWYHSHFAIQTWEGVFGPIVVHGPSTPERQYDVDAGHIMLQDWSHWTVDSQYNLAQDATPGHNGGARVMDNGLINGKNTWGKDGSYNQTGERFKMTVAKGKSYLLRVINVSIQSTFKFHIDGHSFTVISTDFTPIVPYDTDILNINIGERYDVIVHADQEVGDYWMRSDNQNTCAGVKQALDIKGIFSYEGSAGGTPATVSQTYTTECTDEDHSLHVPIVPFDVSAPDVQFYGDVTVEQPNNIFRWYISGNTFNADWSDPTVLGILDRGEPSNYSGDLLINAPNEGEWVYIVVESEIPLPHPLHLHGHDFFILATGTGRYSEGVPLRLQNPSRRDTVLMPGAGYVVGAFKAENPGAWLMHCHIGWHSAMGFAAQIVELADQIPKYWDDGGCQLKDMCAAWSSWADARGVTADDSEVRRNNSPPFSLPQRQHLPPTRPPPLPRSAADRRCSALSTLHKSAPNLPRARFDELPQLHAVSVKKDPKARNQKPSPSTTDCDPMDSNHLRTTSAGSAADLAPPGGGGGGGGGVPLVDLGSSRTPSPYPRSRGSAATSEDEDDDYEPAASLVRPLVADDIGRGGGAAAAGGWRRVLRSGGLGNFFFGTWLGWQVYVGLLVFWVAGCGFGLLLMNRFILLTGVYKFPYPLTATWIQLVLAHILLIGFAGLTRLLSRPLQRLGLGAVVAPATPLSTGQGFRGPAKAHGLLPGLLRLVAGGSGGIAGGGIFEFEWPVAKHVLPLAVVFMAKVVLSNISFAYSAQETYTLARIGVAPIALLLASSSSRPAVSANSVSTQSSSLTAAFSLLVACIRPGVRVTWESIVAGVFSSLFVAVFPILLLRTYRTLVNDMVPQGDVLTGFTSTPGTEESISGSREETRAYWRTLHYTSTLTLVILTPIVVLSGELGNIHHNCYFLDVPFFWLLTVCGGIGAWAVFSSTLLLTKATSPLTVIHLPVLALLAHLYTVTAICDISATTAAFAATKFHIPLSTTSPDEVFASTTVDVVFVLTSDEFHAAYAIRALEAGKRVFIEKPLTLSLPAARRVVDADRAAGGGRVFVGYMRRYAPSFLETFRREVDGIGEILYARVRDFSGPNKSFVEQSGTFQLKGYTADVPAEAGREREGLLEGLLAEAFPGREVTPERRNLCRFLGSLGSHDVSLMREVLGFPEAVDGVSANHPFYSAILRCRNKESVGGKTFAVTYESGIDEVPVFDAHLAVYGRRKRVEIRYDSPYVKGLPIKVKVDEVSEHGEVVSREVLASYEDAYTAELREMHACFTEGKRFKTTPDDAMQDLKLFDMIYQKYDELIKA</sequence>
<dbReference type="InterPro" id="IPR011707">
    <property type="entry name" value="Cu-oxidase-like_N"/>
</dbReference>
<dbReference type="Proteomes" id="UP000572817">
    <property type="component" value="Unassembled WGS sequence"/>
</dbReference>
<feature type="transmembrane region" description="Helical" evidence="10">
    <location>
        <begin position="1145"/>
        <end position="1165"/>
    </location>
</feature>
<evidence type="ECO:0000259" key="11">
    <source>
        <dbReference type="PROSITE" id="PS50941"/>
    </source>
</evidence>
<dbReference type="EMBL" id="WWBZ02000016">
    <property type="protein sequence ID" value="KAF4310042.1"/>
    <property type="molecule type" value="Genomic_DNA"/>
</dbReference>
<feature type="region of interest" description="Disordered" evidence="9">
    <location>
        <begin position="682"/>
        <end position="721"/>
    </location>
</feature>
<comment type="similarity">
    <text evidence="1">Belongs to the multicopper oxidase family.</text>
</comment>
<dbReference type="SMART" id="SM00270">
    <property type="entry name" value="ChtBD1"/>
    <property type="match status" value="2"/>
</dbReference>
<dbReference type="GO" id="GO:0016491">
    <property type="term" value="F:oxidoreductase activity"/>
    <property type="evidence" value="ECO:0007669"/>
    <property type="project" value="UniProtKB-KW"/>
</dbReference>
<dbReference type="Gene3D" id="2.60.40.420">
    <property type="entry name" value="Cupredoxins - blue copper proteins"/>
    <property type="match status" value="3"/>
</dbReference>
<dbReference type="SUPFAM" id="SSF57016">
    <property type="entry name" value="Plant lectins/antimicrobial peptides"/>
    <property type="match status" value="2"/>
</dbReference>
<dbReference type="SUPFAM" id="SSF49503">
    <property type="entry name" value="Cupredoxins"/>
    <property type="match status" value="3"/>
</dbReference>
<reference evidence="12" key="1">
    <citation type="submission" date="2020-04" db="EMBL/GenBank/DDBJ databases">
        <title>Genome Assembly and Annotation of Botryosphaeria dothidea sdau 11-99, a Latent Pathogen of Apple Fruit Ring Rot in China.</title>
        <authorList>
            <person name="Yu C."/>
            <person name="Diao Y."/>
            <person name="Lu Q."/>
            <person name="Zhao J."/>
            <person name="Cui S."/>
            <person name="Peng C."/>
            <person name="He B."/>
            <person name="Liu H."/>
        </authorList>
    </citation>
    <scope>NUCLEOTIDE SEQUENCE [LARGE SCALE GENOMIC DNA]</scope>
    <source>
        <strain evidence="12">Sdau11-99</strain>
    </source>
</reference>
<feature type="disulfide bond" evidence="8">
    <location>
        <begin position="8"/>
        <end position="22"/>
    </location>
</feature>
<dbReference type="GO" id="GO:0000166">
    <property type="term" value="F:nucleotide binding"/>
    <property type="evidence" value="ECO:0007669"/>
    <property type="project" value="InterPro"/>
</dbReference>
<dbReference type="CDD" id="cd11618">
    <property type="entry name" value="ChtBD1_1"/>
    <property type="match status" value="2"/>
</dbReference>
<keyword evidence="2 8" id="KW-0147">Chitin-binding</keyword>
<accession>A0A8H4J1C8</accession>
<dbReference type="InterPro" id="IPR011706">
    <property type="entry name" value="Cu-oxidase_C"/>
</dbReference>
<dbReference type="PROSITE" id="PS50941">
    <property type="entry name" value="CHIT_BIND_I_2"/>
    <property type="match status" value="2"/>
</dbReference>
<dbReference type="OrthoDB" id="2121828at2759"/>
<dbReference type="PANTHER" id="PTHR11709:SF502">
    <property type="entry name" value="MULTICOPPER OXIDASE"/>
    <property type="match status" value="1"/>
</dbReference>
<dbReference type="InterPro" id="IPR008972">
    <property type="entry name" value="Cupredoxin"/>
</dbReference>
<keyword evidence="13" id="KW-1185">Reference proteome</keyword>
<feature type="domain" description="Chitin-binding type-1" evidence="11">
    <location>
        <begin position="1"/>
        <end position="35"/>
    </location>
</feature>
<dbReference type="Gene3D" id="3.40.50.720">
    <property type="entry name" value="NAD(P)-binding Rossmann-like Domain"/>
    <property type="match status" value="1"/>
</dbReference>
<evidence type="ECO:0000256" key="3">
    <source>
        <dbReference type="ARBA" id="ARBA00022723"/>
    </source>
</evidence>
<dbReference type="Pfam" id="PF07732">
    <property type="entry name" value="Cu-oxidase_3"/>
    <property type="match status" value="1"/>
</dbReference>
<dbReference type="Gene3D" id="3.30.360.10">
    <property type="entry name" value="Dihydrodipicolinate Reductase, domain 2"/>
    <property type="match status" value="1"/>
</dbReference>
<evidence type="ECO:0000256" key="9">
    <source>
        <dbReference type="SAM" id="MobiDB-lite"/>
    </source>
</evidence>
<evidence type="ECO:0000256" key="6">
    <source>
        <dbReference type="ARBA" id="ARBA00023008"/>
    </source>
</evidence>
<feature type="transmembrane region" description="Helical" evidence="10">
    <location>
        <begin position="920"/>
        <end position="940"/>
    </location>
</feature>
<name>A0A8H4J1C8_9PEZI</name>
<protein>
    <submittedName>
        <fullName evidence="12">Chitin-binding type 1</fullName>
    </submittedName>
</protein>
<dbReference type="GO" id="GO:0008061">
    <property type="term" value="F:chitin binding"/>
    <property type="evidence" value="ECO:0007669"/>
    <property type="project" value="UniProtKB-UniRule"/>
</dbReference>
<dbReference type="Pfam" id="PF01408">
    <property type="entry name" value="GFO_IDH_MocA"/>
    <property type="match status" value="1"/>
</dbReference>
<feature type="disulfide bond" evidence="8">
    <location>
        <begin position="62"/>
        <end position="76"/>
    </location>
</feature>
<evidence type="ECO:0000256" key="2">
    <source>
        <dbReference type="ARBA" id="ARBA00022669"/>
    </source>
</evidence>
<dbReference type="FunFam" id="2.60.40.420:FF:000038">
    <property type="entry name" value="Extracellular dihydrogeodin oxidase/laccase"/>
    <property type="match status" value="1"/>
</dbReference>
<dbReference type="CDD" id="cd13901">
    <property type="entry name" value="CuRO_3_MaLCC_like"/>
    <property type="match status" value="1"/>
</dbReference>
<keyword evidence="7" id="KW-0325">Glycoprotein</keyword>
<evidence type="ECO:0000256" key="4">
    <source>
        <dbReference type="ARBA" id="ARBA00022737"/>
    </source>
</evidence>
<dbReference type="PANTHER" id="PTHR11709">
    <property type="entry name" value="MULTI-COPPER OXIDASE"/>
    <property type="match status" value="1"/>
</dbReference>
<comment type="caution">
    <text evidence="8">Lacks conserved residue(s) required for the propagation of feature annotation.</text>
</comment>
<keyword evidence="4" id="KW-0677">Repeat</keyword>
<evidence type="ECO:0000256" key="8">
    <source>
        <dbReference type="PROSITE-ProRule" id="PRU00261"/>
    </source>
</evidence>
<feature type="compositionally biased region" description="Gly residues" evidence="9">
    <location>
        <begin position="791"/>
        <end position="801"/>
    </location>
</feature>
<dbReference type="Gene3D" id="3.30.60.10">
    <property type="entry name" value="Endochitinase-like"/>
    <property type="match status" value="2"/>
</dbReference>
<dbReference type="InterPro" id="IPR000683">
    <property type="entry name" value="Gfo/Idh/MocA-like_OxRdtase_N"/>
</dbReference>
<dbReference type="InterPro" id="IPR045087">
    <property type="entry name" value="Cu-oxidase_fam"/>
</dbReference>
<feature type="domain" description="Chitin-binding type-1" evidence="11">
    <location>
        <begin position="43"/>
        <end position="89"/>
    </location>
</feature>
<feature type="transmembrane region" description="Helical" evidence="10">
    <location>
        <begin position="1087"/>
        <end position="1106"/>
    </location>
</feature>
<evidence type="ECO:0000256" key="1">
    <source>
        <dbReference type="ARBA" id="ARBA00010609"/>
    </source>
</evidence>
<evidence type="ECO:0000256" key="10">
    <source>
        <dbReference type="SAM" id="Phobius"/>
    </source>
</evidence>
<dbReference type="InterPro" id="IPR001002">
    <property type="entry name" value="Chitin-bd_1"/>
</dbReference>
<organism evidence="12 13">
    <name type="scientific">Botryosphaeria dothidea</name>
    <dbReference type="NCBI Taxonomy" id="55169"/>
    <lineage>
        <taxon>Eukaryota</taxon>
        <taxon>Fungi</taxon>
        <taxon>Dikarya</taxon>
        <taxon>Ascomycota</taxon>
        <taxon>Pezizomycotina</taxon>
        <taxon>Dothideomycetes</taxon>
        <taxon>Dothideomycetes incertae sedis</taxon>
        <taxon>Botryosphaeriales</taxon>
        <taxon>Botryosphaeriaceae</taxon>
        <taxon>Botryosphaeria</taxon>
    </lineage>
</organism>
<dbReference type="Pfam" id="PF00394">
    <property type="entry name" value="Cu-oxidase"/>
    <property type="match status" value="1"/>
</dbReference>
<feature type="transmembrane region" description="Helical" evidence="10">
    <location>
        <begin position="1185"/>
        <end position="1207"/>
    </location>
</feature>
<feature type="compositionally biased region" description="Low complexity" evidence="9">
    <location>
        <begin position="802"/>
        <end position="821"/>
    </location>
</feature>
<dbReference type="InterPro" id="IPR036861">
    <property type="entry name" value="Endochitinase-like_sf"/>
</dbReference>
<keyword evidence="5" id="KW-0560">Oxidoreductase</keyword>
<gene>
    <name evidence="12" type="ORF">GTA08_BOTSDO01971</name>
</gene>
<keyword evidence="10" id="KW-0472">Membrane</keyword>
<feature type="transmembrane region" description="Helical" evidence="10">
    <location>
        <begin position="871"/>
        <end position="900"/>
    </location>
</feature>
<dbReference type="CDD" id="cd13854">
    <property type="entry name" value="CuRO_1_MaLCC_like"/>
    <property type="match status" value="1"/>
</dbReference>
<evidence type="ECO:0000256" key="7">
    <source>
        <dbReference type="ARBA" id="ARBA00023180"/>
    </source>
</evidence>
<dbReference type="GO" id="GO:0005507">
    <property type="term" value="F:copper ion binding"/>
    <property type="evidence" value="ECO:0007669"/>
    <property type="project" value="InterPro"/>
</dbReference>
<keyword evidence="8" id="KW-1015">Disulfide bond</keyword>
<dbReference type="InterPro" id="IPR036291">
    <property type="entry name" value="NAD(P)-bd_dom_sf"/>
</dbReference>
<evidence type="ECO:0000313" key="12">
    <source>
        <dbReference type="EMBL" id="KAF4310042.1"/>
    </source>
</evidence>
<feature type="region of interest" description="Disordered" evidence="9">
    <location>
        <begin position="748"/>
        <end position="832"/>
    </location>
</feature>
<dbReference type="InterPro" id="IPR001117">
    <property type="entry name" value="Cu-oxidase_2nd"/>
</dbReference>
<dbReference type="FunFam" id="2.60.40.420:FF:000021">
    <property type="entry name" value="Extracellular dihydrogeodin oxidase/laccase"/>
    <property type="match status" value="1"/>
</dbReference>